<gene>
    <name evidence="1" type="ORF">ACFO5W_10680</name>
</gene>
<dbReference type="InterPro" id="IPR023375">
    <property type="entry name" value="ADC_dom_sf"/>
</dbReference>
<dbReference type="EMBL" id="JBHSGA010000017">
    <property type="protein sequence ID" value="MFC4527095.1"/>
    <property type="molecule type" value="Genomic_DNA"/>
</dbReference>
<sequence>MKKNYFSPLTPRGLSNISPPPPWHYAGDFLVIDFWAKPEAVKSVLPAELQADDKADGHAQAYFIDWQFTGEHDEFLDPARYQYREFFILVDALFDAKPVAFCPYIFVDNDAAVARGWVQGFPKRLGQVSQTRTFAAPGAACPKIAAGGRFGATASTCGQRIARGTVTLEKAVSDLAVLGSRPTLNMRHFPRLAAGQWERPAVHELVESIMDNFKIADAWMGKGELTLPECENEELSELAPVRCGSGYRMSVSYDVTDLKTLVDHSAAAK</sequence>
<reference evidence="2" key="1">
    <citation type="journal article" date="2019" name="Int. J. Syst. Evol. Microbiol.">
        <title>The Global Catalogue of Microorganisms (GCM) 10K type strain sequencing project: providing services to taxonomists for standard genome sequencing and annotation.</title>
        <authorList>
            <consortium name="The Broad Institute Genomics Platform"/>
            <consortium name="The Broad Institute Genome Sequencing Center for Infectious Disease"/>
            <person name="Wu L."/>
            <person name="Ma J."/>
        </authorList>
    </citation>
    <scope>NUCLEOTIDE SEQUENCE [LARGE SCALE GENOMIC DNA]</scope>
    <source>
        <strain evidence="2">CCM 4481</strain>
    </source>
</reference>
<organism evidence="1 2">
    <name type="scientific">Dyella halodurans</name>
    <dbReference type="NCBI Taxonomy" id="1920171"/>
    <lineage>
        <taxon>Bacteria</taxon>
        <taxon>Pseudomonadati</taxon>
        <taxon>Pseudomonadota</taxon>
        <taxon>Gammaproteobacteria</taxon>
        <taxon>Lysobacterales</taxon>
        <taxon>Rhodanobacteraceae</taxon>
        <taxon>Dyella</taxon>
    </lineage>
</organism>
<keyword evidence="2" id="KW-1185">Reference proteome</keyword>
<proteinExistence type="predicted"/>
<evidence type="ECO:0000313" key="2">
    <source>
        <dbReference type="Proteomes" id="UP001595961"/>
    </source>
</evidence>
<comment type="caution">
    <text evidence="1">The sequence shown here is derived from an EMBL/GenBank/DDBJ whole genome shotgun (WGS) entry which is preliminary data.</text>
</comment>
<dbReference type="InterPro" id="IPR010451">
    <property type="entry name" value="Acetoacetate_decarboxylase"/>
</dbReference>
<dbReference type="Proteomes" id="UP001595961">
    <property type="component" value="Unassembled WGS sequence"/>
</dbReference>
<dbReference type="Gene3D" id="2.40.400.10">
    <property type="entry name" value="Acetoacetate decarboxylase-like"/>
    <property type="match status" value="1"/>
</dbReference>
<evidence type="ECO:0000313" key="1">
    <source>
        <dbReference type="EMBL" id="MFC4527095.1"/>
    </source>
</evidence>
<protein>
    <submittedName>
        <fullName evidence="1">Acetoacetate decarboxylase family protein</fullName>
    </submittedName>
</protein>
<accession>A0ABV9C2N3</accession>
<dbReference type="RefSeq" id="WP_266148994.1">
    <property type="nucleotide sequence ID" value="NZ_CP064028.1"/>
</dbReference>
<dbReference type="Pfam" id="PF06314">
    <property type="entry name" value="ADC"/>
    <property type="match status" value="1"/>
</dbReference>
<dbReference type="SUPFAM" id="SSF160104">
    <property type="entry name" value="Acetoacetate decarboxylase-like"/>
    <property type="match status" value="1"/>
</dbReference>
<name>A0ABV9C2N3_9GAMM</name>